<dbReference type="GO" id="GO:0140359">
    <property type="term" value="F:ABC-type transporter activity"/>
    <property type="evidence" value="ECO:0007669"/>
    <property type="project" value="InterPro"/>
</dbReference>
<keyword evidence="7 10" id="KW-1133">Transmembrane helix</keyword>
<accession>A0AAW1Q3P8</accession>
<dbReference type="GO" id="GO:0016020">
    <property type="term" value="C:membrane"/>
    <property type="evidence" value="ECO:0007669"/>
    <property type="project" value="UniProtKB-SubCell"/>
</dbReference>
<proteinExistence type="inferred from homology"/>
<evidence type="ECO:0000256" key="9">
    <source>
        <dbReference type="SAM" id="MobiDB-lite"/>
    </source>
</evidence>
<dbReference type="Proteomes" id="UP001489004">
    <property type="component" value="Unassembled WGS sequence"/>
</dbReference>
<protein>
    <recommendedName>
        <fullName evidence="11">ABC transporter domain-containing protein</fullName>
    </recommendedName>
</protein>
<dbReference type="AlphaFoldDB" id="A0AAW1Q3P8"/>
<keyword evidence="8 10" id="KW-0472">Membrane</keyword>
<reference evidence="12 13" key="1">
    <citation type="journal article" date="2024" name="Nat. Commun.">
        <title>Phylogenomics reveals the evolutionary origins of lichenization in chlorophyte algae.</title>
        <authorList>
            <person name="Puginier C."/>
            <person name="Libourel C."/>
            <person name="Otte J."/>
            <person name="Skaloud P."/>
            <person name="Haon M."/>
            <person name="Grisel S."/>
            <person name="Petersen M."/>
            <person name="Berrin J.G."/>
            <person name="Delaux P.M."/>
            <person name="Dal Grande F."/>
            <person name="Keller J."/>
        </authorList>
    </citation>
    <scope>NUCLEOTIDE SEQUENCE [LARGE SCALE GENOMIC DNA]</scope>
    <source>
        <strain evidence="12 13">SAG 2043</strain>
    </source>
</reference>
<dbReference type="Pfam" id="PF00005">
    <property type="entry name" value="ABC_tran"/>
    <property type="match status" value="1"/>
</dbReference>
<dbReference type="InterPro" id="IPR027417">
    <property type="entry name" value="P-loop_NTPase"/>
</dbReference>
<dbReference type="InterPro" id="IPR043926">
    <property type="entry name" value="ABCG_dom"/>
</dbReference>
<dbReference type="GO" id="GO:0016887">
    <property type="term" value="F:ATP hydrolysis activity"/>
    <property type="evidence" value="ECO:0007669"/>
    <property type="project" value="InterPro"/>
</dbReference>
<dbReference type="InterPro" id="IPR003439">
    <property type="entry name" value="ABC_transporter-like_ATP-bd"/>
</dbReference>
<dbReference type="Gene3D" id="3.40.50.300">
    <property type="entry name" value="P-loop containing nucleotide triphosphate hydrolases"/>
    <property type="match status" value="1"/>
</dbReference>
<name>A0AAW1Q3P8_9CHLO</name>
<sequence>MGVINILQESFPMPLPSGPAEDPVCGNVTEIDAHICGPTEVMEYYKYLLGTDNPEKVPNTRHCQTGLASPACSPGFFDSANEPEVEVMVEPMPHACCPGYFCPPLLTCMIPCPNGAYCPRAFSADPPDSFKAETQSLPEGSVNRWCAPYAYKERAELGCGGADKWTIVPEGAFPGVGWAAGSGNLYCDGGTYCPNSTFQFPCPEGYYCKRGSSSMQRCPPLMKCGARAEIPDENYSGVIMDACLFLGLWLLWHLSRWYNRMMRRMNLKERLRMAGQHYPAPSSEQVFSMELIESVVGPRQDADAADLVNPRGFGRESTADHSSPDQRLMHPMDAPLSPGGSTGPTLGSSPTKAMGGLAQIINRLSPAKKGRPHSVSIGAQAAPVWASFGGPAPELGEYGVLGGDESVTDSHRTPERRITDAEVMSDGGLSGYARDLLASPRSSVHGGVSGHRSELHIEFSNLGLRLKATGKKVLAGVTGQLRDARLTAIMGPSGAGKTSLMSVLAGKASYGEPTGVIRVNGDKVRSLERYKRVMGFVPQDDIMHANLTVEENLLFSAQYRLPAHFTRAQHLYYVERAVQVLQLDEVRNEVIGDEETRGISGGQRKRVNVGLELVADPSLLFLDEPTSGLDSTSSRMVIAALQQVAHMGVTVAAVIHQPSYQVFHMFDDILLLCKGGRTVYYGPERDVIGYFEGLGYELPSKANPADVFMDIIAGQVSTRPGVPADTPQELAGRWDAHCGAAGSGADNYSIDDEGDLLERTLERTVSKRVSDPGEDPSWRERLQDKCVWLMFWAGAFARDQMDIFRFHMSNLQGRWDQWRRGEALLSPRDPEAPSSSNSVRPRGVPARSTPGFRQQYMWCLSRAVLQRTREPLSVFTDYAIFALTGSMLGNMSDRGRGTIMHFDVDTLYNNVALGLLSTVSALRTFGEHRVVFFRESSAGLNKLAYFLALDTFDHSGTLMRSAVYLILYYSFAQPRAVIWQMYLVTVGIVYACTGTAYLLSQIMEPAASQLSSAIFSLICALNARKHSGPGLMGLAHKLSFARWGLEGFIISEANRLTGVWLLARCADLEGLNMDVTRFHLCLVMLVFIGLFFRSLACAGLYLLHRDKRK</sequence>
<dbReference type="GO" id="GO:0005524">
    <property type="term" value="F:ATP binding"/>
    <property type="evidence" value="ECO:0007669"/>
    <property type="project" value="UniProtKB-KW"/>
</dbReference>
<feature type="region of interest" description="Disordered" evidence="9">
    <location>
        <begin position="305"/>
        <end position="352"/>
    </location>
</feature>
<keyword evidence="5" id="KW-0547">Nucleotide-binding</keyword>
<keyword evidence="13" id="KW-1185">Reference proteome</keyword>
<comment type="subcellular location">
    <subcellularLocation>
        <location evidence="1">Membrane</location>
        <topology evidence="1">Multi-pass membrane protein</topology>
    </subcellularLocation>
</comment>
<dbReference type="SMART" id="SM00382">
    <property type="entry name" value="AAA"/>
    <property type="match status" value="1"/>
</dbReference>
<evidence type="ECO:0000313" key="12">
    <source>
        <dbReference type="EMBL" id="KAK9815422.1"/>
    </source>
</evidence>
<comment type="caution">
    <text evidence="12">The sequence shown here is derived from an EMBL/GenBank/DDBJ whole genome shotgun (WGS) entry which is preliminary data.</text>
</comment>
<dbReference type="InterPro" id="IPR017871">
    <property type="entry name" value="ABC_transporter-like_CS"/>
</dbReference>
<feature type="transmembrane region" description="Helical" evidence="10">
    <location>
        <begin position="977"/>
        <end position="999"/>
    </location>
</feature>
<feature type="domain" description="ABC transporter" evidence="11">
    <location>
        <begin position="457"/>
        <end position="700"/>
    </location>
</feature>
<evidence type="ECO:0000256" key="8">
    <source>
        <dbReference type="ARBA" id="ARBA00023136"/>
    </source>
</evidence>
<evidence type="ECO:0000259" key="11">
    <source>
        <dbReference type="PROSITE" id="PS50893"/>
    </source>
</evidence>
<evidence type="ECO:0000256" key="7">
    <source>
        <dbReference type="ARBA" id="ARBA00022989"/>
    </source>
</evidence>
<dbReference type="EMBL" id="JALJOR010000006">
    <property type="protein sequence ID" value="KAK9815422.1"/>
    <property type="molecule type" value="Genomic_DNA"/>
</dbReference>
<evidence type="ECO:0000256" key="6">
    <source>
        <dbReference type="ARBA" id="ARBA00022840"/>
    </source>
</evidence>
<keyword evidence="6" id="KW-0067">ATP-binding</keyword>
<dbReference type="PANTHER" id="PTHR48041">
    <property type="entry name" value="ABC TRANSPORTER G FAMILY MEMBER 28"/>
    <property type="match status" value="1"/>
</dbReference>
<evidence type="ECO:0000256" key="1">
    <source>
        <dbReference type="ARBA" id="ARBA00004141"/>
    </source>
</evidence>
<feature type="region of interest" description="Disordered" evidence="9">
    <location>
        <begin position="825"/>
        <end position="848"/>
    </location>
</feature>
<dbReference type="PANTHER" id="PTHR48041:SF91">
    <property type="entry name" value="ABC TRANSPORTER G FAMILY MEMBER 28"/>
    <property type="match status" value="1"/>
</dbReference>
<comment type="similarity">
    <text evidence="2">Belongs to the ABC transporter superfamily. ABCG family. Eye pigment precursor importer (TC 3.A.1.204) subfamily.</text>
</comment>
<dbReference type="InterPro" id="IPR050352">
    <property type="entry name" value="ABCG_transporters"/>
</dbReference>
<keyword evidence="3" id="KW-0813">Transport</keyword>
<evidence type="ECO:0000256" key="2">
    <source>
        <dbReference type="ARBA" id="ARBA00005814"/>
    </source>
</evidence>
<dbReference type="InterPro" id="IPR003593">
    <property type="entry name" value="AAA+_ATPase"/>
</dbReference>
<dbReference type="CDD" id="cd03213">
    <property type="entry name" value="ABCG_EPDR"/>
    <property type="match status" value="1"/>
</dbReference>
<organism evidence="12 13">
    <name type="scientific">[Myrmecia] bisecta</name>
    <dbReference type="NCBI Taxonomy" id="41462"/>
    <lineage>
        <taxon>Eukaryota</taxon>
        <taxon>Viridiplantae</taxon>
        <taxon>Chlorophyta</taxon>
        <taxon>core chlorophytes</taxon>
        <taxon>Trebouxiophyceae</taxon>
        <taxon>Trebouxiales</taxon>
        <taxon>Trebouxiaceae</taxon>
        <taxon>Myrmecia</taxon>
    </lineage>
</organism>
<evidence type="ECO:0000313" key="13">
    <source>
        <dbReference type="Proteomes" id="UP001489004"/>
    </source>
</evidence>
<evidence type="ECO:0000256" key="3">
    <source>
        <dbReference type="ARBA" id="ARBA00022448"/>
    </source>
</evidence>
<dbReference type="FunFam" id="3.40.50.300:FF:000367">
    <property type="entry name" value="ABC transporter G family member 24"/>
    <property type="match status" value="1"/>
</dbReference>
<feature type="transmembrane region" description="Helical" evidence="10">
    <location>
        <begin position="1077"/>
        <end position="1103"/>
    </location>
</feature>
<dbReference type="PROSITE" id="PS50893">
    <property type="entry name" value="ABC_TRANSPORTER_2"/>
    <property type="match status" value="1"/>
</dbReference>
<dbReference type="SUPFAM" id="SSF52540">
    <property type="entry name" value="P-loop containing nucleoside triphosphate hydrolases"/>
    <property type="match status" value="1"/>
</dbReference>
<evidence type="ECO:0000256" key="4">
    <source>
        <dbReference type="ARBA" id="ARBA00022692"/>
    </source>
</evidence>
<feature type="compositionally biased region" description="Low complexity" evidence="9">
    <location>
        <begin position="335"/>
        <end position="351"/>
    </location>
</feature>
<evidence type="ECO:0000256" key="5">
    <source>
        <dbReference type="ARBA" id="ARBA00022741"/>
    </source>
</evidence>
<dbReference type="Pfam" id="PF19055">
    <property type="entry name" value="ABC2_membrane_7"/>
    <property type="match status" value="2"/>
</dbReference>
<evidence type="ECO:0000256" key="10">
    <source>
        <dbReference type="SAM" id="Phobius"/>
    </source>
</evidence>
<keyword evidence="4 10" id="KW-0812">Transmembrane</keyword>
<dbReference type="PROSITE" id="PS00211">
    <property type="entry name" value="ABC_TRANSPORTER_1"/>
    <property type="match status" value="1"/>
</dbReference>
<feature type="compositionally biased region" description="Basic and acidic residues" evidence="9">
    <location>
        <begin position="313"/>
        <end position="330"/>
    </location>
</feature>
<gene>
    <name evidence="12" type="ORF">WJX72_003407</name>
</gene>